<dbReference type="Gene3D" id="1.10.560.10">
    <property type="entry name" value="GroEL-like equatorial domain"/>
    <property type="match status" value="1"/>
</dbReference>
<evidence type="ECO:0008006" key="10">
    <source>
        <dbReference type="Google" id="ProtNLM"/>
    </source>
</evidence>
<evidence type="ECO:0000256" key="1">
    <source>
        <dbReference type="ARBA" id="ARBA00004496"/>
    </source>
</evidence>
<gene>
    <name evidence="8" type="primary">LOC103181039</name>
</gene>
<dbReference type="PRINTS" id="PR00304">
    <property type="entry name" value="TCOMPLEXTCP1"/>
</dbReference>
<keyword evidence="5 7" id="KW-0067">ATP-binding</keyword>
<dbReference type="InterPro" id="IPR027410">
    <property type="entry name" value="TCP-1-like_intermed_sf"/>
</dbReference>
<dbReference type="RefSeq" id="XP_042187958.1">
    <property type="nucleotide sequence ID" value="XM_042332024.1"/>
</dbReference>
<sequence>MSLGCQTGSALSSNVSAAVALQELLRTNLGPKGTMKMLVSGAGDIRVTKEGRVLLREVQLQHPAASLIAKAVTTLGDEVGDGTISAVLIIAEILRQAERYASCEGAHPRLLVQGLDVAKMQALNCLDELWEDDDGFIRKKVARTSLGTKVGPPGLADHLADVVVLAVEAIKPDRWGPIDLNLVEIVEMQHLMAWDTELVLGLVLDHGSRHPGMKKRVEDAYILTLNVSLEYETPEVSSTLFYKDACGRETLARAERGFIEERVRKIVALKEKVCDGSAKGFVVINQKGIDWLSLEELARSGIVALRRAKRRNMQRVPLACGGTAVNSLEDLTEECLGRAGLVRQERLGDRTYTFVENCKNPRSVTVLVKGPNAHTLRQVGDAVRGGLRVVKNVLEDGCAMPGAGAVEIRIAGWLQHRLKDVVKGRAQLGFQAFIDAMLIIPKTLARNAGYDPQEIVLKALEAERLTTLPVGIDLSTGQLIKDWDTPVWDNACVKRQLIETCTEVARNILLVDKIVATTTNSDKN</sequence>
<dbReference type="GO" id="GO:0005737">
    <property type="term" value="C:cytoplasm"/>
    <property type="evidence" value="ECO:0007669"/>
    <property type="project" value="UniProtKB-SubCell"/>
</dbReference>
<dbReference type="InterPro" id="IPR027413">
    <property type="entry name" value="GROEL-like_equatorial_sf"/>
</dbReference>
<reference evidence="8" key="5">
    <citation type="submission" date="2025-09" db="UniProtKB">
        <authorList>
            <consortium name="Ensembl"/>
        </authorList>
    </citation>
    <scope>IDENTIFICATION</scope>
</reference>
<dbReference type="SUPFAM" id="SSF54849">
    <property type="entry name" value="GroEL-intermediate domain like"/>
    <property type="match status" value="1"/>
</dbReference>
<evidence type="ECO:0000256" key="7">
    <source>
        <dbReference type="RuleBase" id="RU004187"/>
    </source>
</evidence>
<comment type="similarity">
    <text evidence="2 7">Belongs to the TCP-1 chaperonin family.</text>
</comment>
<dbReference type="Gene3D" id="3.50.7.10">
    <property type="entry name" value="GroEL"/>
    <property type="match status" value="1"/>
</dbReference>
<dbReference type="OMA" id="RYASCEG"/>
<dbReference type="GO" id="GO:0005524">
    <property type="term" value="F:ATP binding"/>
    <property type="evidence" value="ECO:0007669"/>
    <property type="project" value="UniProtKB-KW"/>
</dbReference>
<keyword evidence="4 7" id="KW-0547">Nucleotide-binding</keyword>
<dbReference type="OrthoDB" id="10052040at2759"/>
<dbReference type="FunFam" id="1.10.560.10:FF:000058">
    <property type="entry name" value="T-complex protein 1 subunit zeta"/>
    <property type="match status" value="1"/>
</dbReference>
<evidence type="ECO:0000313" key="8">
    <source>
        <dbReference type="Ensembl" id="ENSCMIP00000031603.1"/>
    </source>
</evidence>
<reference evidence="9" key="1">
    <citation type="journal article" date="2006" name="Science">
        <title>Ancient noncoding elements conserved in the human genome.</title>
        <authorList>
            <person name="Venkatesh B."/>
            <person name="Kirkness E.F."/>
            <person name="Loh Y.H."/>
            <person name="Halpern A.L."/>
            <person name="Lee A.P."/>
            <person name="Johnson J."/>
            <person name="Dandona N."/>
            <person name="Viswanathan L.D."/>
            <person name="Tay A."/>
            <person name="Venter J.C."/>
            <person name="Strausberg R.L."/>
            <person name="Brenner S."/>
        </authorList>
    </citation>
    <scope>NUCLEOTIDE SEQUENCE [LARGE SCALE GENOMIC DNA]</scope>
</reference>
<dbReference type="InterPro" id="IPR002194">
    <property type="entry name" value="Chaperonin_TCP-1_CS"/>
</dbReference>
<organism evidence="8 9">
    <name type="scientific">Callorhinchus milii</name>
    <name type="common">Ghost shark</name>
    <dbReference type="NCBI Taxonomy" id="7868"/>
    <lineage>
        <taxon>Eukaryota</taxon>
        <taxon>Metazoa</taxon>
        <taxon>Chordata</taxon>
        <taxon>Craniata</taxon>
        <taxon>Vertebrata</taxon>
        <taxon>Chondrichthyes</taxon>
        <taxon>Holocephali</taxon>
        <taxon>Chimaeriformes</taxon>
        <taxon>Callorhinchidae</taxon>
        <taxon>Callorhinchus</taxon>
    </lineage>
</organism>
<dbReference type="InterPro" id="IPR027409">
    <property type="entry name" value="GroEL-like_apical_dom_sf"/>
</dbReference>
<reference evidence="9" key="3">
    <citation type="journal article" date="2014" name="Nature">
        <title>Elephant shark genome provides unique insights into gnathostome evolution.</title>
        <authorList>
            <consortium name="International Elephant Shark Genome Sequencing Consortium"/>
            <person name="Venkatesh B."/>
            <person name="Lee A.P."/>
            <person name="Ravi V."/>
            <person name="Maurya A.K."/>
            <person name="Lian M.M."/>
            <person name="Swann J.B."/>
            <person name="Ohta Y."/>
            <person name="Flajnik M.F."/>
            <person name="Sutoh Y."/>
            <person name="Kasahara M."/>
            <person name="Hoon S."/>
            <person name="Gangu V."/>
            <person name="Roy S.W."/>
            <person name="Irimia M."/>
            <person name="Korzh V."/>
            <person name="Kondrychyn I."/>
            <person name="Lim Z.W."/>
            <person name="Tay B.H."/>
            <person name="Tohari S."/>
            <person name="Kong K.W."/>
            <person name="Ho S."/>
            <person name="Lorente-Galdos B."/>
            <person name="Quilez J."/>
            <person name="Marques-Bonet T."/>
            <person name="Raney B.J."/>
            <person name="Ingham P.W."/>
            <person name="Tay A."/>
            <person name="Hillier L.W."/>
            <person name="Minx P."/>
            <person name="Boehm T."/>
            <person name="Wilson R.K."/>
            <person name="Brenner S."/>
            <person name="Warren W.C."/>
        </authorList>
    </citation>
    <scope>NUCLEOTIDE SEQUENCE [LARGE SCALE GENOMIC DNA]</scope>
</reference>
<dbReference type="Gene3D" id="3.30.260.10">
    <property type="entry name" value="TCP-1-like chaperonin intermediate domain"/>
    <property type="match status" value="1"/>
</dbReference>
<evidence type="ECO:0000256" key="3">
    <source>
        <dbReference type="ARBA" id="ARBA00022490"/>
    </source>
</evidence>
<accession>A0A4W3IZZ2</accession>
<dbReference type="PANTHER" id="PTHR11353">
    <property type="entry name" value="CHAPERONIN"/>
    <property type="match status" value="1"/>
</dbReference>
<dbReference type="GeneTree" id="ENSGT00940000156339"/>
<protein>
    <recommendedName>
        <fullName evidence="10">T-complex protein 1 subunit zeta-2</fullName>
    </recommendedName>
</protein>
<dbReference type="FunFam" id="1.10.560.10:FF:000038">
    <property type="entry name" value="Chaperonin containing TCP1 subunit 6B"/>
    <property type="match status" value="1"/>
</dbReference>
<dbReference type="InterPro" id="IPR002423">
    <property type="entry name" value="Cpn60/GroEL/TCP-1"/>
</dbReference>
<dbReference type="NCBIfam" id="TIGR02347">
    <property type="entry name" value="chap_CCT_zeta"/>
    <property type="match status" value="1"/>
</dbReference>
<dbReference type="InterPro" id="IPR017998">
    <property type="entry name" value="Chaperone_TCP-1"/>
</dbReference>
<reference evidence="8" key="4">
    <citation type="submission" date="2025-08" db="UniProtKB">
        <authorList>
            <consortium name="Ensembl"/>
        </authorList>
    </citation>
    <scope>IDENTIFICATION</scope>
</reference>
<dbReference type="SUPFAM" id="SSF48592">
    <property type="entry name" value="GroEL equatorial domain-like"/>
    <property type="match status" value="1"/>
</dbReference>
<evidence type="ECO:0000256" key="4">
    <source>
        <dbReference type="ARBA" id="ARBA00022741"/>
    </source>
</evidence>
<keyword evidence="3" id="KW-0963">Cytoplasm</keyword>
<dbReference type="Pfam" id="PF00118">
    <property type="entry name" value="Cpn60_TCP1"/>
    <property type="match status" value="1"/>
</dbReference>
<dbReference type="STRING" id="7868.ENSCMIP00000031603"/>
<keyword evidence="9" id="KW-1185">Reference proteome</keyword>
<keyword evidence="6 7" id="KW-0143">Chaperone</keyword>
<dbReference type="InterPro" id="IPR012722">
    <property type="entry name" value="Chap_CCT_zeta"/>
</dbReference>
<dbReference type="GeneID" id="103181039"/>
<name>A0A4W3IZZ2_CALMI</name>
<dbReference type="Proteomes" id="UP000314986">
    <property type="component" value="Unassembled WGS sequence"/>
</dbReference>
<evidence type="ECO:0000256" key="2">
    <source>
        <dbReference type="ARBA" id="ARBA00008020"/>
    </source>
</evidence>
<proteinExistence type="inferred from homology"/>
<dbReference type="GO" id="GO:0140662">
    <property type="term" value="F:ATP-dependent protein folding chaperone"/>
    <property type="evidence" value="ECO:0007669"/>
    <property type="project" value="InterPro"/>
</dbReference>
<dbReference type="AlphaFoldDB" id="A0A4W3IZZ2"/>
<evidence type="ECO:0000313" key="9">
    <source>
        <dbReference type="Proteomes" id="UP000314986"/>
    </source>
</evidence>
<evidence type="ECO:0000256" key="6">
    <source>
        <dbReference type="ARBA" id="ARBA00023186"/>
    </source>
</evidence>
<dbReference type="Ensembl" id="ENSCMIT00000032083.1">
    <property type="protein sequence ID" value="ENSCMIP00000031603.1"/>
    <property type="gene ID" value="ENSCMIG00000013550.1"/>
</dbReference>
<dbReference type="SUPFAM" id="SSF52029">
    <property type="entry name" value="GroEL apical domain-like"/>
    <property type="match status" value="1"/>
</dbReference>
<comment type="subcellular location">
    <subcellularLocation>
        <location evidence="1">Cytoplasm</location>
    </subcellularLocation>
</comment>
<dbReference type="KEGG" id="cmk:103181039"/>
<evidence type="ECO:0000256" key="5">
    <source>
        <dbReference type="ARBA" id="ARBA00022840"/>
    </source>
</evidence>
<dbReference type="InParanoid" id="A0A4W3IZZ2"/>
<dbReference type="PROSITE" id="PS00750">
    <property type="entry name" value="TCP1_1"/>
    <property type="match status" value="1"/>
</dbReference>
<dbReference type="FunFam" id="3.50.7.10:FF:000004">
    <property type="entry name" value="T-complex protein 1 subunit zeta"/>
    <property type="match status" value="1"/>
</dbReference>
<dbReference type="GO" id="GO:0051082">
    <property type="term" value="F:unfolded protein binding"/>
    <property type="evidence" value="ECO:0007669"/>
    <property type="project" value="InterPro"/>
</dbReference>
<dbReference type="GO" id="GO:0016887">
    <property type="term" value="F:ATP hydrolysis activity"/>
    <property type="evidence" value="ECO:0007669"/>
    <property type="project" value="InterPro"/>
</dbReference>
<reference evidence="9" key="2">
    <citation type="journal article" date="2007" name="PLoS Biol.">
        <title>Survey sequencing and comparative analysis of the elephant shark (Callorhinchus milii) genome.</title>
        <authorList>
            <person name="Venkatesh B."/>
            <person name="Kirkness E.F."/>
            <person name="Loh Y.H."/>
            <person name="Halpern A.L."/>
            <person name="Lee A.P."/>
            <person name="Johnson J."/>
            <person name="Dandona N."/>
            <person name="Viswanathan L.D."/>
            <person name="Tay A."/>
            <person name="Venter J.C."/>
            <person name="Strausberg R.L."/>
            <person name="Brenner S."/>
        </authorList>
    </citation>
    <scope>NUCLEOTIDE SEQUENCE [LARGE SCALE GENOMIC DNA]</scope>
</reference>